<sequence length="91" mass="10141">MDAFFINLFHENVVTLTKVEFLLIPFFGVLAFVSPAVFIDRKDFRSGRRSLEVCGERVKEGGVVFVSPEGESFGGGGCKKMMIYLRGTKTI</sequence>
<evidence type="ECO:0000256" key="1">
    <source>
        <dbReference type="SAM" id="Phobius"/>
    </source>
</evidence>
<reference evidence="4" key="1">
    <citation type="journal article" date="2023" name="Commun. Biol.">
        <title>Genome analysis of Parmales, the sister group of diatoms, reveals the evolutionary specialization of diatoms from phago-mixotrophs to photoautotrophs.</title>
        <authorList>
            <person name="Ban H."/>
            <person name="Sato S."/>
            <person name="Yoshikawa S."/>
            <person name="Yamada K."/>
            <person name="Nakamura Y."/>
            <person name="Ichinomiya M."/>
            <person name="Sato N."/>
            <person name="Blanc-Mathieu R."/>
            <person name="Endo H."/>
            <person name="Kuwata A."/>
            <person name="Ogata H."/>
        </authorList>
    </citation>
    <scope>NUCLEOTIDE SEQUENCE [LARGE SCALE GENOMIC DNA]</scope>
</reference>
<dbReference type="InterPro" id="IPR002123">
    <property type="entry name" value="Plipid/glycerol_acylTrfase"/>
</dbReference>
<dbReference type="AlphaFoldDB" id="A0A9W7BQL4"/>
<dbReference type="Proteomes" id="UP001162640">
    <property type="component" value="Unassembled WGS sequence"/>
</dbReference>
<feature type="domain" description="Phospholipid/glycerol acyltransferase" evidence="2">
    <location>
        <begin position="1"/>
        <end position="78"/>
    </location>
</feature>
<proteinExistence type="predicted"/>
<dbReference type="GO" id="GO:0016746">
    <property type="term" value="F:acyltransferase activity"/>
    <property type="evidence" value="ECO:0007669"/>
    <property type="project" value="InterPro"/>
</dbReference>
<name>A0A9W7BQL4_9STRA</name>
<evidence type="ECO:0000259" key="2">
    <source>
        <dbReference type="Pfam" id="PF01553"/>
    </source>
</evidence>
<accession>A0A9W7BQL4</accession>
<keyword evidence="1" id="KW-1133">Transmembrane helix</keyword>
<evidence type="ECO:0000313" key="4">
    <source>
        <dbReference type="Proteomes" id="UP001162640"/>
    </source>
</evidence>
<feature type="transmembrane region" description="Helical" evidence="1">
    <location>
        <begin position="21"/>
        <end position="39"/>
    </location>
</feature>
<dbReference type="Pfam" id="PF01553">
    <property type="entry name" value="Acyltransferase"/>
    <property type="match status" value="1"/>
</dbReference>
<dbReference type="SUPFAM" id="SSF69593">
    <property type="entry name" value="Glycerol-3-phosphate (1)-acyltransferase"/>
    <property type="match status" value="1"/>
</dbReference>
<protein>
    <recommendedName>
        <fullName evidence="2">Phospholipid/glycerol acyltransferase domain-containing protein</fullName>
    </recommendedName>
</protein>
<gene>
    <name evidence="3" type="ORF">TL16_g12975</name>
</gene>
<keyword evidence="1" id="KW-0812">Transmembrane</keyword>
<organism evidence="3 4">
    <name type="scientific">Triparma laevis f. inornata</name>
    <dbReference type="NCBI Taxonomy" id="1714386"/>
    <lineage>
        <taxon>Eukaryota</taxon>
        <taxon>Sar</taxon>
        <taxon>Stramenopiles</taxon>
        <taxon>Ochrophyta</taxon>
        <taxon>Bolidophyceae</taxon>
        <taxon>Parmales</taxon>
        <taxon>Triparmaceae</taxon>
        <taxon>Triparma</taxon>
    </lineage>
</organism>
<keyword evidence="1" id="KW-0472">Membrane</keyword>
<evidence type="ECO:0000313" key="3">
    <source>
        <dbReference type="EMBL" id="GMH94686.1"/>
    </source>
</evidence>
<dbReference type="EMBL" id="BLQM01000568">
    <property type="protein sequence ID" value="GMH94686.1"/>
    <property type="molecule type" value="Genomic_DNA"/>
</dbReference>
<comment type="caution">
    <text evidence="3">The sequence shown here is derived from an EMBL/GenBank/DDBJ whole genome shotgun (WGS) entry which is preliminary data.</text>
</comment>